<dbReference type="PANTHER" id="PTHR40277:SF1">
    <property type="entry name" value="BLL5419 PROTEIN"/>
    <property type="match status" value="1"/>
</dbReference>
<evidence type="ECO:0000313" key="8">
    <source>
        <dbReference type="Proteomes" id="UP000479293"/>
    </source>
</evidence>
<feature type="transmembrane region" description="Helical" evidence="6">
    <location>
        <begin position="150"/>
        <end position="174"/>
    </location>
</feature>
<evidence type="ECO:0000256" key="2">
    <source>
        <dbReference type="ARBA" id="ARBA00022475"/>
    </source>
</evidence>
<dbReference type="InterPro" id="IPR022791">
    <property type="entry name" value="L-PG_synthase/AglD"/>
</dbReference>
<dbReference type="EMBL" id="WHLY01000002">
    <property type="protein sequence ID" value="MPR36156.1"/>
    <property type="molecule type" value="Genomic_DNA"/>
</dbReference>
<feature type="transmembrane region" description="Helical" evidence="6">
    <location>
        <begin position="180"/>
        <end position="199"/>
    </location>
</feature>
<sequence length="288" mass="32346">MKYGKTAIKILVTLGLLYLVTRRIDIDAIWNSIKSAGWWFLLAAFLMYTLSRILGAERLRLMLRAQSIRISVRANLRFYWISMFYGMFLPGGIGADAYKVYYLKKNYTGHSTLSLTKIMLWDRLIGLGALLLLALLPALILVLGPLWSWLWVPALLLELFILRWAIGYWMPILVAVHQKLFWISILIQLAQIASIVFLMEAIGISDHYLEYTLVFLASSLASMLPVSIGGVGIRELTFLYGSQFLGTSEAHSVASGFLFNVLVTALALTGCLFLFGKEPVIPDSSPKE</sequence>
<name>A0A7C9BF69_9BACT</name>
<dbReference type="RefSeq" id="WP_152763820.1">
    <property type="nucleotide sequence ID" value="NZ_WHLY01000002.1"/>
</dbReference>
<dbReference type="AlphaFoldDB" id="A0A7C9BF69"/>
<gene>
    <name evidence="7" type="ORF">GBK04_23110</name>
</gene>
<feature type="transmembrane region" description="Helical" evidence="6">
    <location>
        <begin position="36"/>
        <end position="55"/>
    </location>
</feature>
<accession>A0A7C9BF69</accession>
<keyword evidence="3 6" id="KW-0812">Transmembrane</keyword>
<keyword evidence="2" id="KW-1003">Cell membrane</keyword>
<dbReference type="Proteomes" id="UP000479293">
    <property type="component" value="Unassembled WGS sequence"/>
</dbReference>
<proteinExistence type="predicted"/>
<keyword evidence="5 6" id="KW-0472">Membrane</keyword>
<keyword evidence="8" id="KW-1185">Reference proteome</keyword>
<protein>
    <submittedName>
        <fullName evidence="7">Flippase-like domain-containing protein</fullName>
    </submittedName>
</protein>
<feature type="transmembrane region" description="Helical" evidence="6">
    <location>
        <begin position="118"/>
        <end position="143"/>
    </location>
</feature>
<feature type="transmembrane region" description="Helical" evidence="6">
    <location>
        <begin position="76"/>
        <end position="98"/>
    </location>
</feature>
<feature type="transmembrane region" description="Helical" evidence="6">
    <location>
        <begin position="211"/>
        <end position="233"/>
    </location>
</feature>
<evidence type="ECO:0000313" key="7">
    <source>
        <dbReference type="EMBL" id="MPR36156.1"/>
    </source>
</evidence>
<evidence type="ECO:0000256" key="1">
    <source>
        <dbReference type="ARBA" id="ARBA00004651"/>
    </source>
</evidence>
<evidence type="ECO:0000256" key="5">
    <source>
        <dbReference type="ARBA" id="ARBA00023136"/>
    </source>
</evidence>
<reference evidence="7 8" key="1">
    <citation type="submission" date="2019-10" db="EMBL/GenBank/DDBJ databases">
        <title>Draft Genome Sequence of Cytophagaceae sp. SJW1-29.</title>
        <authorList>
            <person name="Choi A."/>
        </authorList>
    </citation>
    <scope>NUCLEOTIDE SEQUENCE [LARGE SCALE GENOMIC DNA]</scope>
    <source>
        <strain evidence="7 8">SJW1-29</strain>
    </source>
</reference>
<dbReference type="NCBIfam" id="TIGR00374">
    <property type="entry name" value="flippase-like domain"/>
    <property type="match status" value="1"/>
</dbReference>
<organism evidence="7 8">
    <name type="scientific">Salmonirosea aquatica</name>
    <dbReference type="NCBI Taxonomy" id="2654236"/>
    <lineage>
        <taxon>Bacteria</taxon>
        <taxon>Pseudomonadati</taxon>
        <taxon>Bacteroidota</taxon>
        <taxon>Cytophagia</taxon>
        <taxon>Cytophagales</taxon>
        <taxon>Spirosomataceae</taxon>
        <taxon>Salmonirosea</taxon>
    </lineage>
</organism>
<comment type="subcellular location">
    <subcellularLocation>
        <location evidence="1">Cell membrane</location>
        <topology evidence="1">Multi-pass membrane protein</topology>
    </subcellularLocation>
</comment>
<dbReference type="Pfam" id="PF03706">
    <property type="entry name" value="LPG_synthase_TM"/>
    <property type="match status" value="2"/>
</dbReference>
<evidence type="ECO:0000256" key="4">
    <source>
        <dbReference type="ARBA" id="ARBA00022989"/>
    </source>
</evidence>
<dbReference type="GO" id="GO:0005886">
    <property type="term" value="C:plasma membrane"/>
    <property type="evidence" value="ECO:0007669"/>
    <property type="project" value="UniProtKB-SubCell"/>
</dbReference>
<keyword evidence="4 6" id="KW-1133">Transmembrane helix</keyword>
<comment type="caution">
    <text evidence="7">The sequence shown here is derived from an EMBL/GenBank/DDBJ whole genome shotgun (WGS) entry which is preliminary data.</text>
</comment>
<feature type="transmembrane region" description="Helical" evidence="6">
    <location>
        <begin position="7"/>
        <end position="24"/>
    </location>
</feature>
<evidence type="ECO:0000256" key="3">
    <source>
        <dbReference type="ARBA" id="ARBA00022692"/>
    </source>
</evidence>
<evidence type="ECO:0000256" key="6">
    <source>
        <dbReference type="SAM" id="Phobius"/>
    </source>
</evidence>
<dbReference type="PANTHER" id="PTHR40277">
    <property type="entry name" value="BLL5419 PROTEIN"/>
    <property type="match status" value="1"/>
</dbReference>
<feature type="transmembrane region" description="Helical" evidence="6">
    <location>
        <begin position="253"/>
        <end position="275"/>
    </location>
</feature>